<feature type="transmembrane region" description="Helical" evidence="1">
    <location>
        <begin position="239"/>
        <end position="257"/>
    </location>
</feature>
<feature type="domain" description="Nucleoside transporter/FeoB GTPase Gate" evidence="2">
    <location>
        <begin position="137"/>
        <end position="234"/>
    </location>
</feature>
<evidence type="ECO:0000259" key="2">
    <source>
        <dbReference type="Pfam" id="PF07670"/>
    </source>
</evidence>
<feature type="transmembrane region" description="Helical" evidence="1">
    <location>
        <begin position="395"/>
        <end position="416"/>
    </location>
</feature>
<comment type="caution">
    <text evidence="3">The sequence shown here is derived from an EMBL/GenBank/DDBJ whole genome shotgun (WGS) entry which is preliminary data.</text>
</comment>
<dbReference type="EMBL" id="JANGAC010000032">
    <property type="protein sequence ID" value="MCQ4925788.1"/>
    <property type="molecule type" value="Genomic_DNA"/>
</dbReference>
<feature type="transmembrane region" description="Helical" evidence="1">
    <location>
        <begin position="98"/>
        <end position="118"/>
    </location>
</feature>
<feature type="transmembrane region" description="Helical" evidence="1">
    <location>
        <begin position="12"/>
        <end position="32"/>
    </location>
</feature>
<gene>
    <name evidence="3" type="ORF">NE686_22035</name>
</gene>
<organism evidence="3 4">
    <name type="scientific">Tissierella carlieri</name>
    <dbReference type="NCBI Taxonomy" id="689904"/>
    <lineage>
        <taxon>Bacteria</taxon>
        <taxon>Bacillati</taxon>
        <taxon>Bacillota</taxon>
        <taxon>Tissierellia</taxon>
        <taxon>Tissierellales</taxon>
        <taxon>Tissierellaceae</taxon>
        <taxon>Tissierella</taxon>
    </lineage>
</organism>
<feature type="transmembrane region" description="Helical" evidence="1">
    <location>
        <begin position="317"/>
        <end position="344"/>
    </location>
</feature>
<feature type="transmembrane region" description="Helical" evidence="1">
    <location>
        <begin position="364"/>
        <end position="386"/>
    </location>
</feature>
<evidence type="ECO:0000313" key="4">
    <source>
        <dbReference type="Proteomes" id="UP001524478"/>
    </source>
</evidence>
<proteinExistence type="predicted"/>
<sequence>MNSYKEKQISNSNISKFAILSLIGGFLFLVPIKYQDGFNIPVGIIIDWVKSYIHQYTMHIMLFLVTVNALFSLVAFIFKPKLVMEHKWLKRTLVTTPLYLISRILGAIIMLAVFFQIGPEQIISPNTGGTMVDLTRSLVSILIVISYTMPLLTDFGIMEFVGILIKDFVRPLFMVPGRSAVDLITSWLGASNAAVLLTEKQYNTGYYSAKEAAIIMTNFSLVSVPFCYIIASILDVQHLFTPFYIIITAVGFALAIITPRIPPLSKVSETYNDETGKIVNEEVPEGKSKFQFAVESAALRAKNSHFRDIVNQGNDMLFSVIFGLAPIIISWGTISLILVEYTPVFKILSYPLGYYLNILGVEQAFQAAPAALVGFADMFIPALILAPMESVQTKFILGALSLVQIIYLTEVGTIIIQSKVPLKFKELLIIFLERTIIAIPLIVLLTKIFVRL</sequence>
<feature type="transmembrane region" description="Helical" evidence="1">
    <location>
        <begin position="138"/>
        <end position="165"/>
    </location>
</feature>
<keyword evidence="4" id="KW-1185">Reference proteome</keyword>
<feature type="transmembrane region" description="Helical" evidence="1">
    <location>
        <begin position="212"/>
        <end position="233"/>
    </location>
</feature>
<dbReference type="Pfam" id="PF07670">
    <property type="entry name" value="Gate"/>
    <property type="match status" value="1"/>
</dbReference>
<dbReference type="Proteomes" id="UP001524478">
    <property type="component" value="Unassembled WGS sequence"/>
</dbReference>
<evidence type="ECO:0000256" key="1">
    <source>
        <dbReference type="SAM" id="Phobius"/>
    </source>
</evidence>
<reference evidence="3 4" key="1">
    <citation type="submission" date="2022-06" db="EMBL/GenBank/DDBJ databases">
        <title>Isolation of gut microbiota from human fecal samples.</title>
        <authorList>
            <person name="Pamer E.G."/>
            <person name="Barat B."/>
            <person name="Waligurski E."/>
            <person name="Medina S."/>
            <person name="Paddock L."/>
            <person name="Mostad J."/>
        </authorList>
    </citation>
    <scope>NUCLEOTIDE SEQUENCE [LARGE SCALE GENOMIC DNA]</scope>
    <source>
        <strain evidence="3 4">DFI.7.95</strain>
    </source>
</reference>
<keyword evidence="1" id="KW-1133">Transmembrane helix</keyword>
<accession>A0ABT1SH20</accession>
<feature type="transmembrane region" description="Helical" evidence="1">
    <location>
        <begin position="428"/>
        <end position="450"/>
    </location>
</feature>
<evidence type="ECO:0000313" key="3">
    <source>
        <dbReference type="EMBL" id="MCQ4925788.1"/>
    </source>
</evidence>
<keyword evidence="1" id="KW-0812">Transmembrane</keyword>
<name>A0ABT1SH20_9FIRM</name>
<dbReference type="InterPro" id="IPR011642">
    <property type="entry name" value="Gate_dom"/>
</dbReference>
<protein>
    <submittedName>
        <fullName evidence="3">YjiH family protein</fullName>
    </submittedName>
</protein>
<dbReference type="RefSeq" id="WP_256313125.1">
    <property type="nucleotide sequence ID" value="NZ_JANGAC010000032.1"/>
</dbReference>
<feature type="transmembrane region" description="Helical" evidence="1">
    <location>
        <begin position="56"/>
        <end position="78"/>
    </location>
</feature>
<keyword evidence="1" id="KW-0472">Membrane</keyword>